<proteinExistence type="inferred from homology"/>
<feature type="transmembrane region" description="Helical" evidence="9">
    <location>
        <begin position="443"/>
        <end position="466"/>
    </location>
</feature>
<feature type="transmembrane region" description="Helical" evidence="9">
    <location>
        <begin position="224"/>
        <end position="247"/>
    </location>
</feature>
<feature type="transmembrane region" description="Helical" evidence="9">
    <location>
        <begin position="368"/>
        <end position="387"/>
    </location>
</feature>
<dbReference type="Pfam" id="PF00664">
    <property type="entry name" value="ABC_membrane"/>
    <property type="match status" value="1"/>
</dbReference>
<dbReference type="EMBL" id="CAJOAY010000566">
    <property type="protein sequence ID" value="CAF3693419.1"/>
    <property type="molecule type" value="Genomic_DNA"/>
</dbReference>
<feature type="transmembrane region" description="Helical" evidence="9">
    <location>
        <begin position="901"/>
        <end position="921"/>
    </location>
</feature>
<dbReference type="InterPro" id="IPR039421">
    <property type="entry name" value="Type_1_exporter"/>
</dbReference>
<evidence type="ECO:0000313" key="12">
    <source>
        <dbReference type="EMBL" id="CAF3693419.1"/>
    </source>
</evidence>
<feature type="transmembrane region" description="Helical" evidence="9">
    <location>
        <begin position="132"/>
        <end position="160"/>
    </location>
</feature>
<feature type="transmembrane region" description="Helical" evidence="9">
    <location>
        <begin position="267"/>
        <end position="288"/>
    </location>
</feature>
<keyword evidence="4 9" id="KW-0812">Transmembrane</keyword>
<dbReference type="PROSITE" id="PS50893">
    <property type="entry name" value="ABC_TRANSPORTER_2"/>
    <property type="match status" value="1"/>
</dbReference>
<dbReference type="PANTHER" id="PTHR43394">
    <property type="entry name" value="ATP-DEPENDENT PERMEASE MDL1, MITOCHONDRIAL"/>
    <property type="match status" value="1"/>
</dbReference>
<feature type="transmembrane region" description="Helical" evidence="9">
    <location>
        <begin position="869"/>
        <end position="895"/>
    </location>
</feature>
<dbReference type="Pfam" id="PF05255">
    <property type="entry name" value="UPF0220"/>
    <property type="match status" value="1"/>
</dbReference>
<dbReference type="SUPFAM" id="SSF90123">
    <property type="entry name" value="ABC transporter transmembrane region"/>
    <property type="match status" value="1"/>
</dbReference>
<evidence type="ECO:0000313" key="13">
    <source>
        <dbReference type="Proteomes" id="UP000663881"/>
    </source>
</evidence>
<dbReference type="Proteomes" id="UP000663881">
    <property type="component" value="Unassembled WGS sequence"/>
</dbReference>
<feature type="transmembrane region" description="Helical" evidence="9">
    <location>
        <begin position="54"/>
        <end position="72"/>
    </location>
</feature>
<evidence type="ECO:0000256" key="5">
    <source>
        <dbReference type="ARBA" id="ARBA00022741"/>
    </source>
</evidence>
<evidence type="ECO:0000256" key="7">
    <source>
        <dbReference type="ARBA" id="ARBA00022989"/>
    </source>
</evidence>
<dbReference type="PROSITE" id="PS00211">
    <property type="entry name" value="ABC_TRANSPORTER_1"/>
    <property type="match status" value="1"/>
</dbReference>
<name>A0A818TXG4_9BILA</name>
<evidence type="ECO:0000256" key="1">
    <source>
        <dbReference type="ARBA" id="ARBA00004448"/>
    </source>
</evidence>
<feature type="domain" description="ABC transporter" evidence="10">
    <location>
        <begin position="546"/>
        <end position="784"/>
    </location>
</feature>
<evidence type="ECO:0000256" key="3">
    <source>
        <dbReference type="ARBA" id="ARBA00022448"/>
    </source>
</evidence>
<evidence type="ECO:0000259" key="11">
    <source>
        <dbReference type="PROSITE" id="PS50929"/>
    </source>
</evidence>
<feature type="transmembrane region" description="Helical" evidence="9">
    <location>
        <begin position="344"/>
        <end position="362"/>
    </location>
</feature>
<feature type="domain" description="ABC transmembrane type-1" evidence="11">
    <location>
        <begin position="227"/>
        <end position="509"/>
    </location>
</feature>
<dbReference type="InterPro" id="IPR007919">
    <property type="entry name" value="UPF0220"/>
</dbReference>
<keyword evidence="8 9" id="KW-0472">Membrane</keyword>
<comment type="caution">
    <text evidence="12">The sequence shown here is derived from an EMBL/GenBank/DDBJ whole genome shotgun (WGS) entry which is preliminary data.</text>
</comment>
<comment type="similarity">
    <text evidence="2">Belongs to the UPF0220 family.</text>
</comment>
<protein>
    <submittedName>
        <fullName evidence="12">Uncharacterized protein</fullName>
    </submittedName>
</protein>
<feature type="transmembrane region" description="Helical" evidence="9">
    <location>
        <begin position="796"/>
        <end position="814"/>
    </location>
</feature>
<evidence type="ECO:0000256" key="6">
    <source>
        <dbReference type="ARBA" id="ARBA00022840"/>
    </source>
</evidence>
<dbReference type="PANTHER" id="PTHR43394:SF1">
    <property type="entry name" value="ATP-BINDING CASSETTE SUB-FAMILY B MEMBER 10, MITOCHONDRIAL"/>
    <property type="match status" value="1"/>
</dbReference>
<accession>A0A818TXG4</accession>
<evidence type="ECO:0000259" key="10">
    <source>
        <dbReference type="PROSITE" id="PS50893"/>
    </source>
</evidence>
<dbReference type="InterPro" id="IPR003593">
    <property type="entry name" value="AAA+_ATPase"/>
</dbReference>
<dbReference type="Gene3D" id="3.40.50.300">
    <property type="entry name" value="P-loop containing nucleotide triphosphate hydrolases"/>
    <property type="match status" value="1"/>
</dbReference>
<dbReference type="GO" id="GO:0015421">
    <property type="term" value="F:ABC-type oligopeptide transporter activity"/>
    <property type="evidence" value="ECO:0007669"/>
    <property type="project" value="TreeGrafter"/>
</dbReference>
<dbReference type="InterPro" id="IPR027417">
    <property type="entry name" value="P-loop_NTPase"/>
</dbReference>
<evidence type="ECO:0000256" key="4">
    <source>
        <dbReference type="ARBA" id="ARBA00022692"/>
    </source>
</evidence>
<dbReference type="FunFam" id="1.20.1560.10:FF:000058">
    <property type="entry name" value="ABC transporter B family member 25"/>
    <property type="match status" value="1"/>
</dbReference>
<dbReference type="InterPro" id="IPR036640">
    <property type="entry name" value="ABC1_TM_sf"/>
</dbReference>
<evidence type="ECO:0000256" key="8">
    <source>
        <dbReference type="ARBA" id="ARBA00023136"/>
    </source>
</evidence>
<evidence type="ECO:0000256" key="9">
    <source>
        <dbReference type="SAM" id="Phobius"/>
    </source>
</evidence>
<dbReference type="AlphaFoldDB" id="A0A818TXG4"/>
<keyword evidence="6" id="KW-0067">ATP-binding</keyword>
<feature type="non-terminal residue" evidence="12">
    <location>
        <position position="1"/>
    </location>
</feature>
<evidence type="ECO:0000256" key="2">
    <source>
        <dbReference type="ARBA" id="ARBA00005335"/>
    </source>
</evidence>
<feature type="transmembrane region" description="Helical" evidence="9">
    <location>
        <begin position="826"/>
        <end position="848"/>
    </location>
</feature>
<dbReference type="GO" id="GO:0016887">
    <property type="term" value="F:ATP hydrolysis activity"/>
    <property type="evidence" value="ECO:0007669"/>
    <property type="project" value="InterPro"/>
</dbReference>
<dbReference type="GO" id="GO:0005524">
    <property type="term" value="F:ATP binding"/>
    <property type="evidence" value="ECO:0007669"/>
    <property type="project" value="UniProtKB-KW"/>
</dbReference>
<dbReference type="FunFam" id="3.40.50.300:FF:000403">
    <property type="entry name" value="ATP-binding cassette sub-family B member 8, mitochondrial"/>
    <property type="match status" value="1"/>
</dbReference>
<organism evidence="12 13">
    <name type="scientific">Adineta steineri</name>
    <dbReference type="NCBI Taxonomy" id="433720"/>
    <lineage>
        <taxon>Eukaryota</taxon>
        <taxon>Metazoa</taxon>
        <taxon>Spiralia</taxon>
        <taxon>Gnathifera</taxon>
        <taxon>Rotifera</taxon>
        <taxon>Eurotatoria</taxon>
        <taxon>Bdelloidea</taxon>
        <taxon>Adinetida</taxon>
        <taxon>Adinetidae</taxon>
        <taxon>Adineta</taxon>
    </lineage>
</organism>
<dbReference type="PROSITE" id="PS50929">
    <property type="entry name" value="ABC_TM1F"/>
    <property type="match status" value="1"/>
</dbReference>
<dbReference type="SMART" id="SM00382">
    <property type="entry name" value="AAA"/>
    <property type="match status" value="1"/>
</dbReference>
<gene>
    <name evidence="12" type="ORF">OKA104_LOCUS11972</name>
</gene>
<feature type="transmembrane region" description="Helical" evidence="9">
    <location>
        <begin position="486"/>
        <end position="507"/>
    </location>
</feature>
<dbReference type="Gene3D" id="1.20.1560.10">
    <property type="entry name" value="ABC transporter type 1, transmembrane domain"/>
    <property type="match status" value="2"/>
</dbReference>
<dbReference type="InterPro" id="IPR003439">
    <property type="entry name" value="ABC_transporter-like_ATP-bd"/>
</dbReference>
<dbReference type="SUPFAM" id="SSF52540">
    <property type="entry name" value="P-loop containing nucleoside triphosphate hydrolases"/>
    <property type="match status" value="1"/>
</dbReference>
<reference evidence="12" key="1">
    <citation type="submission" date="2021-02" db="EMBL/GenBank/DDBJ databases">
        <authorList>
            <person name="Nowell W R."/>
        </authorList>
    </citation>
    <scope>NUCLEOTIDE SEQUENCE</scope>
</reference>
<keyword evidence="5" id="KW-0547">Nucleotide-binding</keyword>
<dbReference type="InterPro" id="IPR011527">
    <property type="entry name" value="ABC1_TM_dom"/>
</dbReference>
<feature type="transmembrane region" description="Helical" evidence="9">
    <location>
        <begin position="92"/>
        <end position="111"/>
    </location>
</feature>
<dbReference type="InterPro" id="IPR017871">
    <property type="entry name" value="ABC_transporter-like_CS"/>
</dbReference>
<dbReference type="Pfam" id="PF00005">
    <property type="entry name" value="ABC_tran"/>
    <property type="match status" value="1"/>
</dbReference>
<keyword evidence="7 9" id="KW-1133">Transmembrane helix</keyword>
<keyword evidence="3" id="KW-0813">Transport</keyword>
<comment type="subcellular location">
    <subcellularLocation>
        <location evidence="1">Mitochondrion inner membrane</location>
        <topology evidence="1">Multi-pass membrane protein</topology>
    </subcellularLocation>
</comment>
<sequence length="929" mass="104383">SMTSNNSNDDDVPILDVTSDNDQTPLLNDNPILSTPNVDTILVPSISRYRLTNIIRILLFVEFVTILIIWLVGTSTHSLIDDIIHYRLTTSIFDLVAISISKFILLIIFLTELETFIIARLYQPNSRPLFIFIRYFYIVSLIVLSICSLAFAIIKLIFVLRAFHLSKLYLSTVYVFLVFSSIEFIGMILMIPYLSRVKLLEQPRSTKKKVDLKRLFSLSKSERPFLITGTLFLLLSSLTQIVQPYFFGRIVDDALTSDSMRPVTNDVLILFGINCVGAIASFLRSWVFELAGQRVVYRLRQNIFDSIIKQEVGFFDITRTGELTNRLSSDTQVLQNAVTVNISMLLRSFLQIAGSLVVMFYLEVSLTLVLMVIVPVIILFSRQYGIIVRKLRKQFQDELAGAGTTSEESISNIRTIRIFGAEKRISNHYHENLLKSYQVGKKLALNSGLFMGLVGFLAAGGIALVMWYGGKLVHERKLSTGTLASFLMYLLQVAVAFGMLASLFGDFMQAAGASERLFDLLDRIPKIPATSTHECSIKPDDFDGSIRVDKLFFTYPTRSDQQVLRDITFEIKSGQKVALVGPSGGGKSTIASLIERFYDPDSGTIYFGSHPLTSIDPKWLRENVSFVNQEPTLFACSIRDNITFGLDRTDISLDEIHSVAKQANAHDFIEQFENKYDTLVGERGVRLSGGQRQRIAIARALLMSPKLLLLDEATSALDAESEHFVQEAIERAMIDRTVLVIAHRLSTVRNADVVIVINQGTIVEQMAGLCDDCLPLSYYYQKLNLDRFEIKQNRNTIASIVAGSLFTIGWWLIIDVCIRYPSNDQFHKALLTIGIIASLALIFVNSISNSRFHGDYYRDGCIGLTLARVILFLSFLFVFGSVIAGAWLMIALYMIPNAKDIYPGVALFIQTLLIFASTLILKFGRTEDD</sequence>
<feature type="transmembrane region" description="Helical" evidence="9">
    <location>
        <begin position="172"/>
        <end position="194"/>
    </location>
</feature>
<dbReference type="GO" id="GO:0005743">
    <property type="term" value="C:mitochondrial inner membrane"/>
    <property type="evidence" value="ECO:0007669"/>
    <property type="project" value="UniProtKB-SubCell"/>
</dbReference>